<sequence>MVNRVKLAMTLSPICMYRGSVRFNPGYHLPMCSEAIQEVSCGSKNREQTLDNRRSLLVRFPKLVMPMSSLCELVWGRVCPRIRRGSSNNHEFGVVGLRQILDLERGVRELLTFTEEKDGDKGEVTFARRPIFVYDMNRRNGDSSFERD</sequence>
<name>A0A2R6WET7_MARPO</name>
<dbReference type="AlphaFoldDB" id="A0A2R6WET7"/>
<gene>
    <name evidence="1" type="ORF">MARPO_0099s0011</name>
</gene>
<evidence type="ECO:0000313" key="1">
    <source>
        <dbReference type="EMBL" id="PTQ32372.1"/>
    </source>
</evidence>
<protein>
    <submittedName>
        <fullName evidence="1">Uncharacterized protein</fullName>
    </submittedName>
</protein>
<dbReference type="EMBL" id="KZ772771">
    <property type="protein sequence ID" value="PTQ32372.1"/>
    <property type="molecule type" value="Genomic_DNA"/>
</dbReference>
<keyword evidence="2" id="KW-1185">Reference proteome</keyword>
<accession>A0A2R6WET7</accession>
<proteinExistence type="predicted"/>
<reference evidence="2" key="1">
    <citation type="journal article" date="2017" name="Cell">
        <title>Insights into land plant evolution garnered from the Marchantia polymorpha genome.</title>
        <authorList>
            <person name="Bowman J.L."/>
            <person name="Kohchi T."/>
            <person name="Yamato K.T."/>
            <person name="Jenkins J."/>
            <person name="Shu S."/>
            <person name="Ishizaki K."/>
            <person name="Yamaoka S."/>
            <person name="Nishihama R."/>
            <person name="Nakamura Y."/>
            <person name="Berger F."/>
            <person name="Adam C."/>
            <person name="Aki S.S."/>
            <person name="Althoff F."/>
            <person name="Araki T."/>
            <person name="Arteaga-Vazquez M.A."/>
            <person name="Balasubrmanian S."/>
            <person name="Barry K."/>
            <person name="Bauer D."/>
            <person name="Boehm C.R."/>
            <person name="Briginshaw L."/>
            <person name="Caballero-Perez J."/>
            <person name="Catarino B."/>
            <person name="Chen F."/>
            <person name="Chiyoda S."/>
            <person name="Chovatia M."/>
            <person name="Davies K.M."/>
            <person name="Delmans M."/>
            <person name="Demura T."/>
            <person name="Dierschke T."/>
            <person name="Dolan L."/>
            <person name="Dorantes-Acosta A.E."/>
            <person name="Eklund D.M."/>
            <person name="Florent S.N."/>
            <person name="Flores-Sandoval E."/>
            <person name="Fujiyama A."/>
            <person name="Fukuzawa H."/>
            <person name="Galik B."/>
            <person name="Grimanelli D."/>
            <person name="Grimwood J."/>
            <person name="Grossniklaus U."/>
            <person name="Hamada T."/>
            <person name="Haseloff J."/>
            <person name="Hetherington A.J."/>
            <person name="Higo A."/>
            <person name="Hirakawa Y."/>
            <person name="Hundley H.N."/>
            <person name="Ikeda Y."/>
            <person name="Inoue K."/>
            <person name="Inoue S.I."/>
            <person name="Ishida S."/>
            <person name="Jia Q."/>
            <person name="Kakita M."/>
            <person name="Kanazawa T."/>
            <person name="Kawai Y."/>
            <person name="Kawashima T."/>
            <person name="Kennedy M."/>
            <person name="Kinose K."/>
            <person name="Kinoshita T."/>
            <person name="Kohara Y."/>
            <person name="Koide E."/>
            <person name="Komatsu K."/>
            <person name="Kopischke S."/>
            <person name="Kubo M."/>
            <person name="Kyozuka J."/>
            <person name="Lagercrantz U."/>
            <person name="Lin S.S."/>
            <person name="Lindquist E."/>
            <person name="Lipzen A.M."/>
            <person name="Lu C.W."/>
            <person name="De Luna E."/>
            <person name="Martienssen R.A."/>
            <person name="Minamino N."/>
            <person name="Mizutani M."/>
            <person name="Mizutani M."/>
            <person name="Mochizuki N."/>
            <person name="Monte I."/>
            <person name="Mosher R."/>
            <person name="Nagasaki H."/>
            <person name="Nakagami H."/>
            <person name="Naramoto S."/>
            <person name="Nishitani K."/>
            <person name="Ohtani M."/>
            <person name="Okamoto T."/>
            <person name="Okumura M."/>
            <person name="Phillips J."/>
            <person name="Pollak B."/>
            <person name="Reinders A."/>
            <person name="Rovekamp M."/>
            <person name="Sano R."/>
            <person name="Sawa S."/>
            <person name="Schmid M.W."/>
            <person name="Shirakawa M."/>
            <person name="Solano R."/>
            <person name="Spunde A."/>
            <person name="Suetsugu N."/>
            <person name="Sugano S."/>
            <person name="Sugiyama A."/>
            <person name="Sun R."/>
            <person name="Suzuki Y."/>
            <person name="Takenaka M."/>
            <person name="Takezawa D."/>
            <person name="Tomogane H."/>
            <person name="Tsuzuki M."/>
            <person name="Ueda T."/>
            <person name="Umeda M."/>
            <person name="Ward J.M."/>
            <person name="Watanabe Y."/>
            <person name="Yazaki K."/>
            <person name="Yokoyama R."/>
            <person name="Yoshitake Y."/>
            <person name="Yotsui I."/>
            <person name="Zachgo S."/>
            <person name="Schmutz J."/>
        </authorList>
    </citation>
    <scope>NUCLEOTIDE SEQUENCE [LARGE SCALE GENOMIC DNA]</scope>
    <source>
        <strain evidence="2">Tak-1</strain>
    </source>
</reference>
<evidence type="ECO:0000313" key="2">
    <source>
        <dbReference type="Proteomes" id="UP000244005"/>
    </source>
</evidence>
<dbReference type="Proteomes" id="UP000244005">
    <property type="component" value="Unassembled WGS sequence"/>
</dbReference>
<organism evidence="1 2">
    <name type="scientific">Marchantia polymorpha</name>
    <name type="common">Common liverwort</name>
    <name type="synonym">Marchantia aquatica</name>
    <dbReference type="NCBI Taxonomy" id="3197"/>
    <lineage>
        <taxon>Eukaryota</taxon>
        <taxon>Viridiplantae</taxon>
        <taxon>Streptophyta</taxon>
        <taxon>Embryophyta</taxon>
        <taxon>Marchantiophyta</taxon>
        <taxon>Marchantiopsida</taxon>
        <taxon>Marchantiidae</taxon>
        <taxon>Marchantiales</taxon>
        <taxon>Marchantiaceae</taxon>
        <taxon>Marchantia</taxon>
    </lineage>
</organism>
<dbReference type="Gramene" id="Mp7g01370.1">
    <property type="protein sequence ID" value="Mp7g01370.1.cds"/>
    <property type="gene ID" value="Mp7g01370"/>
</dbReference>